<proteinExistence type="predicted"/>
<accession>A0A368QVV9</accession>
<feature type="signal peptide" evidence="1">
    <location>
        <begin position="1"/>
        <end position="30"/>
    </location>
</feature>
<evidence type="ECO:0000313" key="2">
    <source>
        <dbReference type="EMBL" id="RCV22023.1"/>
    </source>
</evidence>
<keyword evidence="1" id="KW-0732">Signal</keyword>
<sequence length="77" mass="8367">MAASFSCAAACRIIVVAVLILATFSSYGAARYVCRGKCGDFWPDCDSWCRTAGGYPKGGQCVPPLDQYCCCIEWLLR</sequence>
<dbReference type="AlphaFoldDB" id="A0A368QVV9"/>
<evidence type="ECO:0000256" key="1">
    <source>
        <dbReference type="SAM" id="SignalP"/>
    </source>
</evidence>
<dbReference type="EMBL" id="CM003531">
    <property type="protein sequence ID" value="RCV22023.1"/>
    <property type="molecule type" value="Genomic_DNA"/>
</dbReference>
<reference evidence="2" key="1">
    <citation type="journal article" date="2012" name="Nat. Biotechnol.">
        <title>Reference genome sequence of the model plant Setaria.</title>
        <authorList>
            <person name="Bennetzen J.L."/>
            <person name="Schmutz J."/>
            <person name="Wang H."/>
            <person name="Percifield R."/>
            <person name="Hawkins J."/>
            <person name="Pontaroli A.C."/>
            <person name="Estep M."/>
            <person name="Feng L."/>
            <person name="Vaughn J.N."/>
            <person name="Grimwood J."/>
            <person name="Jenkins J."/>
            <person name="Barry K."/>
            <person name="Lindquist E."/>
            <person name="Hellsten U."/>
            <person name="Deshpande S."/>
            <person name="Wang X."/>
            <person name="Wu X."/>
            <person name="Mitros T."/>
            <person name="Triplett J."/>
            <person name="Yang X."/>
            <person name="Ye C.Y."/>
            <person name="Mauro-Herrera M."/>
            <person name="Wang L."/>
            <person name="Li P."/>
            <person name="Sharma M."/>
            <person name="Sharma R."/>
            <person name="Ronald P.C."/>
            <person name="Panaud O."/>
            <person name="Kellogg E.A."/>
            <person name="Brutnell T.P."/>
            <person name="Doust A.N."/>
            <person name="Tuskan G.A."/>
            <person name="Rokhsar D."/>
            <person name="Devos K.M."/>
        </authorList>
    </citation>
    <scope>NUCLEOTIDE SEQUENCE [LARGE SCALE GENOMIC DNA]</scope>
    <source>
        <strain evidence="2">Yugu1</strain>
    </source>
</reference>
<organism evidence="2">
    <name type="scientific">Setaria italica</name>
    <name type="common">Foxtail millet</name>
    <name type="synonym">Panicum italicum</name>
    <dbReference type="NCBI Taxonomy" id="4555"/>
    <lineage>
        <taxon>Eukaryota</taxon>
        <taxon>Viridiplantae</taxon>
        <taxon>Streptophyta</taxon>
        <taxon>Embryophyta</taxon>
        <taxon>Tracheophyta</taxon>
        <taxon>Spermatophyta</taxon>
        <taxon>Magnoliopsida</taxon>
        <taxon>Liliopsida</taxon>
        <taxon>Poales</taxon>
        <taxon>Poaceae</taxon>
        <taxon>PACMAD clade</taxon>
        <taxon>Panicoideae</taxon>
        <taxon>Panicodae</taxon>
        <taxon>Paniceae</taxon>
        <taxon>Cenchrinae</taxon>
        <taxon>Setaria</taxon>
    </lineage>
</organism>
<evidence type="ECO:0008006" key="3">
    <source>
        <dbReference type="Google" id="ProtNLM"/>
    </source>
</evidence>
<reference evidence="2" key="2">
    <citation type="submission" date="2015-07" db="EMBL/GenBank/DDBJ databases">
        <authorList>
            <person name="Noorani M."/>
        </authorList>
    </citation>
    <scope>NUCLEOTIDE SEQUENCE</scope>
    <source>
        <strain evidence="2">Yugu1</strain>
    </source>
</reference>
<name>A0A368QVV9_SETIT</name>
<feature type="chain" id="PRO_5016934195" description="Knottin scorpion toxin-like domain-containing protein" evidence="1">
    <location>
        <begin position="31"/>
        <end position="77"/>
    </location>
</feature>
<protein>
    <recommendedName>
        <fullName evidence="3">Knottin scorpion toxin-like domain-containing protein</fullName>
    </recommendedName>
</protein>
<gene>
    <name evidence="2" type="ORF">SETIT_4G186600v2</name>
</gene>
<dbReference type="OrthoDB" id="665214at2759"/>